<dbReference type="EMBL" id="BMKR01000019">
    <property type="protein sequence ID" value="GGF92476.1"/>
    <property type="molecule type" value="Genomic_DNA"/>
</dbReference>
<name>A0A917CPZ3_9BACL</name>
<dbReference type="Proteomes" id="UP000637643">
    <property type="component" value="Unassembled WGS sequence"/>
</dbReference>
<organism evidence="1 2">
    <name type="scientific">Paenibacillus albidus</name>
    <dbReference type="NCBI Taxonomy" id="2041023"/>
    <lineage>
        <taxon>Bacteria</taxon>
        <taxon>Bacillati</taxon>
        <taxon>Bacillota</taxon>
        <taxon>Bacilli</taxon>
        <taxon>Bacillales</taxon>
        <taxon>Paenibacillaceae</taxon>
        <taxon>Paenibacillus</taxon>
    </lineage>
</organism>
<evidence type="ECO:0000313" key="2">
    <source>
        <dbReference type="Proteomes" id="UP000637643"/>
    </source>
</evidence>
<sequence length="164" mass="18597">MELLKGSGIVVFDEEGKHIRSVNRISLSHELEWELRLNGKVTTAAEWNQVVENNAKFTISAHTAGGEEVLQPIILAVNGGNRQTELTHSYVMVHTEDLTVRSLLKKSRFIRMAEDNKTLVSVLDYKPLSNEMWMLQVNGKPLLESGMDMKLRPQDELEVNLVTR</sequence>
<dbReference type="AlphaFoldDB" id="A0A917CPZ3"/>
<accession>A0A917CPZ3</accession>
<evidence type="ECO:0000313" key="1">
    <source>
        <dbReference type="EMBL" id="GGF92476.1"/>
    </source>
</evidence>
<proteinExistence type="predicted"/>
<reference evidence="1" key="1">
    <citation type="journal article" date="2014" name="Int. J. Syst. Evol. Microbiol.">
        <title>Complete genome sequence of Corynebacterium casei LMG S-19264T (=DSM 44701T), isolated from a smear-ripened cheese.</title>
        <authorList>
            <consortium name="US DOE Joint Genome Institute (JGI-PGF)"/>
            <person name="Walter F."/>
            <person name="Albersmeier A."/>
            <person name="Kalinowski J."/>
            <person name="Ruckert C."/>
        </authorList>
    </citation>
    <scope>NUCLEOTIDE SEQUENCE</scope>
    <source>
        <strain evidence="1">CGMCC 1.16134</strain>
    </source>
</reference>
<keyword evidence="2" id="KW-1185">Reference proteome</keyword>
<reference evidence="1" key="2">
    <citation type="submission" date="2020-09" db="EMBL/GenBank/DDBJ databases">
        <authorList>
            <person name="Sun Q."/>
            <person name="Zhou Y."/>
        </authorList>
    </citation>
    <scope>NUCLEOTIDE SEQUENCE</scope>
    <source>
        <strain evidence="1">CGMCC 1.16134</strain>
    </source>
</reference>
<comment type="caution">
    <text evidence="1">The sequence shown here is derived from an EMBL/GenBank/DDBJ whole genome shotgun (WGS) entry which is preliminary data.</text>
</comment>
<gene>
    <name evidence="1" type="ORF">GCM10010912_41840</name>
</gene>
<protein>
    <submittedName>
        <fullName evidence="1">Uncharacterized protein</fullName>
    </submittedName>
</protein>